<evidence type="ECO:0000259" key="12">
    <source>
        <dbReference type="Pfam" id="PF26002"/>
    </source>
</evidence>
<evidence type="ECO:0000256" key="8">
    <source>
        <dbReference type="ARBA" id="ARBA00023136"/>
    </source>
</evidence>
<evidence type="ECO:0000256" key="10">
    <source>
        <dbReference type="SAM" id="Coils"/>
    </source>
</evidence>
<evidence type="ECO:0000256" key="4">
    <source>
        <dbReference type="ARBA" id="ARBA00022475"/>
    </source>
</evidence>
<organism evidence="13 14">
    <name type="scientific">Azospirillum picis</name>
    <dbReference type="NCBI Taxonomy" id="488438"/>
    <lineage>
        <taxon>Bacteria</taxon>
        <taxon>Pseudomonadati</taxon>
        <taxon>Pseudomonadota</taxon>
        <taxon>Alphaproteobacteria</taxon>
        <taxon>Rhodospirillales</taxon>
        <taxon>Azospirillaceae</taxon>
        <taxon>Azospirillum</taxon>
    </lineage>
</organism>
<dbReference type="PANTHER" id="PTHR30386:SF17">
    <property type="entry name" value="ALKALINE PROTEASE SECRETION PROTEIN APRE"/>
    <property type="match status" value="1"/>
</dbReference>
<sequence>MSLPAIPSAPASLRGVPSLPPAPALGRSMAIAMATIVFGFGGFIGWAAWAQLDSAAVAPGVVSVESHRKTVQHLEGGIVKRVRVANGDRVRTGDVLIELDDTQARASYDLTLGQQRAALARQARLRAEAAAETTDQAALRFPATLLALEHDPDVARLLATQRWTFQARQGAHASALTVKRQALADLEVDSAALKQQETSLQHQLEKIREEIADTRTLLAKGLVPKPRVLALERAEAELQGRLAELRGRLARNGEAADTVAAQIADMKAVRQKEIAQDLEAVDKDLADLAQRLVGLEDVLRRLAVTAPQDGIVVNLQVFTVGGVIRAGEPLLDVVPEKDPLVVDARLNPLDIDSVHQGLPAQVRLVAFKRRTTPTIAATVIDVSADHLVDPSGTPYYVARLRLDPAELEQLPEVHLTPGMPVDALIIRGERSALDYLLSPITDGFAHAMREK</sequence>
<keyword evidence="5 9" id="KW-0997">Cell inner membrane</keyword>
<dbReference type="Gene3D" id="2.40.50.100">
    <property type="match status" value="1"/>
</dbReference>
<dbReference type="PANTHER" id="PTHR30386">
    <property type="entry name" value="MEMBRANE FUSION SUBUNIT OF EMRAB-TOLC MULTIDRUG EFFLUX PUMP"/>
    <property type="match status" value="1"/>
</dbReference>
<dbReference type="PRINTS" id="PR01490">
    <property type="entry name" value="RTXTOXIND"/>
</dbReference>
<keyword evidence="6" id="KW-0812">Transmembrane</keyword>
<evidence type="ECO:0000256" key="9">
    <source>
        <dbReference type="RuleBase" id="RU365093"/>
    </source>
</evidence>
<reference evidence="13 14" key="1">
    <citation type="submission" date="2023-07" db="EMBL/GenBank/DDBJ databases">
        <title>Genomic Encyclopedia of Type Strains, Phase IV (KMG-IV): sequencing the most valuable type-strain genomes for metagenomic binning, comparative biology and taxonomic classification.</title>
        <authorList>
            <person name="Goeker M."/>
        </authorList>
    </citation>
    <scope>NUCLEOTIDE SEQUENCE [LARGE SCALE GENOMIC DNA]</scope>
    <source>
        <strain evidence="13 14">DSM 19922</strain>
    </source>
</reference>
<keyword evidence="7" id="KW-1133">Transmembrane helix</keyword>
<evidence type="ECO:0000256" key="7">
    <source>
        <dbReference type="ARBA" id="ARBA00022989"/>
    </source>
</evidence>
<comment type="caution">
    <text evidence="13">The sequence shown here is derived from an EMBL/GenBank/DDBJ whole genome shotgun (WGS) entry which is preliminary data.</text>
</comment>
<protein>
    <recommendedName>
        <fullName evidence="9">Membrane fusion protein (MFP) family protein</fullName>
    </recommendedName>
</protein>
<dbReference type="NCBIfam" id="TIGR01843">
    <property type="entry name" value="type_I_hlyD"/>
    <property type="match status" value="1"/>
</dbReference>
<dbReference type="RefSeq" id="WP_209984099.1">
    <property type="nucleotide sequence ID" value="NZ_JAGINO010000013.1"/>
</dbReference>
<keyword evidence="8" id="KW-0472">Membrane</keyword>
<gene>
    <name evidence="13" type="ORF">QO018_005906</name>
</gene>
<evidence type="ECO:0000256" key="2">
    <source>
        <dbReference type="ARBA" id="ARBA00009477"/>
    </source>
</evidence>
<feature type="domain" description="AprE-like long alpha-helical hairpin" evidence="11">
    <location>
        <begin position="104"/>
        <end position="298"/>
    </location>
</feature>
<dbReference type="InterPro" id="IPR050739">
    <property type="entry name" value="MFP"/>
</dbReference>
<dbReference type="Gene3D" id="2.40.30.170">
    <property type="match status" value="1"/>
</dbReference>
<dbReference type="Pfam" id="PF26002">
    <property type="entry name" value="Beta-barrel_AprE"/>
    <property type="match status" value="1"/>
</dbReference>
<name>A0ABU0MU56_9PROT</name>
<dbReference type="InterPro" id="IPR058781">
    <property type="entry name" value="HH_AprE-like"/>
</dbReference>
<evidence type="ECO:0000256" key="6">
    <source>
        <dbReference type="ARBA" id="ARBA00022692"/>
    </source>
</evidence>
<dbReference type="EMBL" id="JAUSVU010000036">
    <property type="protein sequence ID" value="MDQ0537007.1"/>
    <property type="molecule type" value="Genomic_DNA"/>
</dbReference>
<evidence type="ECO:0000313" key="13">
    <source>
        <dbReference type="EMBL" id="MDQ0537007.1"/>
    </source>
</evidence>
<evidence type="ECO:0000256" key="3">
    <source>
        <dbReference type="ARBA" id="ARBA00022448"/>
    </source>
</evidence>
<proteinExistence type="inferred from homology"/>
<comment type="similarity">
    <text evidence="2 9">Belongs to the membrane fusion protein (MFP) (TC 8.A.1) family.</text>
</comment>
<dbReference type="InterPro" id="IPR058982">
    <property type="entry name" value="Beta-barrel_AprE"/>
</dbReference>
<keyword evidence="14" id="KW-1185">Reference proteome</keyword>
<evidence type="ECO:0000313" key="14">
    <source>
        <dbReference type="Proteomes" id="UP001244552"/>
    </source>
</evidence>
<dbReference type="InterPro" id="IPR010129">
    <property type="entry name" value="T1SS_HlyD"/>
</dbReference>
<evidence type="ECO:0000256" key="5">
    <source>
        <dbReference type="ARBA" id="ARBA00022519"/>
    </source>
</evidence>
<dbReference type="Pfam" id="PF25994">
    <property type="entry name" value="HH_AprE"/>
    <property type="match status" value="1"/>
</dbReference>
<dbReference type="Proteomes" id="UP001244552">
    <property type="component" value="Unassembled WGS sequence"/>
</dbReference>
<feature type="coiled-coil region" evidence="10">
    <location>
        <begin position="183"/>
        <end position="248"/>
    </location>
</feature>
<keyword evidence="4 9" id="KW-1003">Cell membrane</keyword>
<evidence type="ECO:0000256" key="1">
    <source>
        <dbReference type="ARBA" id="ARBA00004377"/>
    </source>
</evidence>
<keyword evidence="3 9" id="KW-0813">Transport</keyword>
<comment type="subcellular location">
    <subcellularLocation>
        <location evidence="1 9">Cell inner membrane</location>
        <topology evidence="1 9">Single-pass membrane protein</topology>
    </subcellularLocation>
</comment>
<feature type="domain" description="AprE-like beta-barrel" evidence="12">
    <location>
        <begin position="340"/>
        <end position="427"/>
    </location>
</feature>
<evidence type="ECO:0000259" key="11">
    <source>
        <dbReference type="Pfam" id="PF25994"/>
    </source>
</evidence>
<keyword evidence="10" id="KW-0175">Coiled coil</keyword>
<accession>A0ABU0MU56</accession>